<dbReference type="EMBL" id="CAJNDS010002250">
    <property type="protein sequence ID" value="CAE7392294.1"/>
    <property type="molecule type" value="Genomic_DNA"/>
</dbReference>
<dbReference type="PANTHER" id="PTHR34688">
    <property type="entry name" value="CYTOCHROME C6, CHLOROPLASTIC"/>
    <property type="match status" value="1"/>
</dbReference>
<dbReference type="PRINTS" id="PR00605">
    <property type="entry name" value="CYTCHROMECIC"/>
</dbReference>
<dbReference type="PANTHER" id="PTHR34688:SF2">
    <property type="entry name" value="CYTOCHROME C6, CHLOROPLASTIC"/>
    <property type="match status" value="1"/>
</dbReference>
<dbReference type="AlphaFoldDB" id="A0A812QKU0"/>
<dbReference type="OrthoDB" id="1930491at2759"/>
<feature type="chain" id="PRO_5032638978" description="Cytochrome c-553" evidence="14">
    <location>
        <begin position="19"/>
        <end position="396"/>
    </location>
</feature>
<organism evidence="16 17">
    <name type="scientific">Symbiodinium natans</name>
    <dbReference type="NCBI Taxonomy" id="878477"/>
    <lineage>
        <taxon>Eukaryota</taxon>
        <taxon>Sar</taxon>
        <taxon>Alveolata</taxon>
        <taxon>Dinophyceae</taxon>
        <taxon>Suessiales</taxon>
        <taxon>Symbiodiniaceae</taxon>
        <taxon>Symbiodinium</taxon>
    </lineage>
</organism>
<accession>A0A812QKU0</accession>
<dbReference type="Pfam" id="PF13442">
    <property type="entry name" value="Cytochrome_CBB3"/>
    <property type="match status" value="2"/>
</dbReference>
<feature type="domain" description="Cytochrome c" evidence="15">
    <location>
        <begin position="313"/>
        <end position="393"/>
    </location>
</feature>
<proteinExistence type="inferred from homology"/>
<dbReference type="InterPro" id="IPR023655">
    <property type="entry name" value="Cyt_C6"/>
</dbReference>
<sequence>MSRAAFVAGAALLLGASCFVLPGSTPRGAPEAQVSTGRAAGAAAPEAESTTAAFSPLALGAALGLLAAVVGGRPALAADLENGEAIFNGNCTACHANGNNSIVAEKKLKKEALVQYGKYDVQAIMSQVTNGNGAMPAFGDKLGPDDIEDVANYVYSKDTGMPRRPLPGQVMGKIESHSHCSASFRILLGFPESHVGHPCMVVLYQVWPMRLDLSVACEVLQTKPRDLASPHPPVKMSRAIFVAGAALLLGASCFVLPGSTPRGAPEAQVSTGRAAGAAAPEAESATAAFSPLALGAALGLLAAVVGGRPALAADLENGEAIFNGNCTACHANGNNSIVAEKKLKKEALVQYGKYDVQAIMSQVTNGNGAMPAFGDKLGPDDIEDVANYVYSKADKW</sequence>
<dbReference type="SUPFAM" id="SSF46626">
    <property type="entry name" value="Cytochrome c"/>
    <property type="match status" value="2"/>
</dbReference>
<keyword evidence="9" id="KW-0793">Thylakoid</keyword>
<dbReference type="GO" id="GO:0005506">
    <property type="term" value="F:iron ion binding"/>
    <property type="evidence" value="ECO:0007669"/>
    <property type="project" value="InterPro"/>
</dbReference>
<reference evidence="16" key="1">
    <citation type="submission" date="2021-02" db="EMBL/GenBank/DDBJ databases">
        <authorList>
            <person name="Dougan E. K."/>
            <person name="Rhodes N."/>
            <person name="Thang M."/>
            <person name="Chan C."/>
        </authorList>
    </citation>
    <scope>NUCLEOTIDE SEQUENCE</scope>
</reference>
<keyword evidence="6 13" id="KW-0479">Metal-binding</keyword>
<feature type="domain" description="Cytochrome c" evidence="15">
    <location>
        <begin position="78"/>
        <end position="158"/>
    </location>
</feature>
<evidence type="ECO:0000256" key="10">
    <source>
        <dbReference type="ARBA" id="ARBA00030448"/>
    </source>
</evidence>
<evidence type="ECO:0000256" key="1">
    <source>
        <dbReference type="ARBA" id="ARBA00002347"/>
    </source>
</evidence>
<evidence type="ECO:0000259" key="15">
    <source>
        <dbReference type="PROSITE" id="PS51007"/>
    </source>
</evidence>
<evidence type="ECO:0000256" key="7">
    <source>
        <dbReference type="ARBA" id="ARBA00022982"/>
    </source>
</evidence>
<evidence type="ECO:0000256" key="11">
    <source>
        <dbReference type="ARBA" id="ARBA00031247"/>
    </source>
</evidence>
<dbReference type="InterPro" id="IPR009056">
    <property type="entry name" value="Cyt_c-like_dom"/>
</dbReference>
<name>A0A812QKU0_9DINO</name>
<evidence type="ECO:0000313" key="16">
    <source>
        <dbReference type="EMBL" id="CAE7392294.1"/>
    </source>
</evidence>
<gene>
    <name evidence="16" type="primary">petJ</name>
    <name evidence="16" type="ORF">SNAT2548_LOCUS21379</name>
</gene>
<evidence type="ECO:0000313" key="17">
    <source>
        <dbReference type="Proteomes" id="UP000604046"/>
    </source>
</evidence>
<dbReference type="PROSITE" id="PS51257">
    <property type="entry name" value="PROKAR_LIPOPROTEIN"/>
    <property type="match status" value="1"/>
</dbReference>
<keyword evidence="14" id="KW-0732">Signal</keyword>
<keyword evidence="8 13" id="KW-0408">Iron</keyword>
<keyword evidence="5 13" id="KW-0349">Heme</keyword>
<keyword evidence="4" id="KW-0813">Transport</keyword>
<evidence type="ECO:0000256" key="14">
    <source>
        <dbReference type="SAM" id="SignalP"/>
    </source>
</evidence>
<dbReference type="GO" id="GO:0009543">
    <property type="term" value="C:chloroplast thylakoid lumen"/>
    <property type="evidence" value="ECO:0007669"/>
    <property type="project" value="UniProtKB-SubCell"/>
</dbReference>
<dbReference type="InterPro" id="IPR036909">
    <property type="entry name" value="Cyt_c-like_dom_sf"/>
</dbReference>
<evidence type="ECO:0000256" key="9">
    <source>
        <dbReference type="ARBA" id="ARBA00023078"/>
    </source>
</evidence>
<dbReference type="PROSITE" id="PS51007">
    <property type="entry name" value="CYTC"/>
    <property type="match status" value="2"/>
</dbReference>
<dbReference type="Gene3D" id="1.10.760.10">
    <property type="entry name" value="Cytochrome c-like domain"/>
    <property type="match status" value="2"/>
</dbReference>
<evidence type="ECO:0000256" key="13">
    <source>
        <dbReference type="PROSITE-ProRule" id="PRU00433"/>
    </source>
</evidence>
<evidence type="ECO:0000256" key="5">
    <source>
        <dbReference type="ARBA" id="ARBA00022617"/>
    </source>
</evidence>
<evidence type="ECO:0000256" key="3">
    <source>
        <dbReference type="ARBA" id="ARBA00009650"/>
    </source>
</evidence>
<comment type="similarity">
    <text evidence="3">Belongs to the cytochrome c family. PetJ subfamily.</text>
</comment>
<keyword evidence="7" id="KW-0249">Electron transport</keyword>
<comment type="function">
    <text evidence="1">Functions as an electron carrier between membrane-bound cytochrome b6-f and photosystem I in oxygenic photosynthesis.</text>
</comment>
<evidence type="ECO:0000256" key="12">
    <source>
        <dbReference type="ARBA" id="ARBA00033211"/>
    </source>
</evidence>
<keyword evidence="17" id="KW-1185">Reference proteome</keyword>
<dbReference type="GO" id="GO:0020037">
    <property type="term" value="F:heme binding"/>
    <property type="evidence" value="ECO:0007669"/>
    <property type="project" value="InterPro"/>
</dbReference>
<comment type="caution">
    <text evidence="16">The sequence shown here is derived from an EMBL/GenBank/DDBJ whole genome shotgun (WGS) entry which is preliminary data.</text>
</comment>
<dbReference type="InterPro" id="IPR008168">
    <property type="entry name" value="Cyt_C_IC"/>
</dbReference>
<evidence type="ECO:0000256" key="2">
    <source>
        <dbReference type="ARBA" id="ARBA00004456"/>
    </source>
</evidence>
<dbReference type="Proteomes" id="UP000604046">
    <property type="component" value="Unassembled WGS sequence"/>
</dbReference>
<evidence type="ECO:0000256" key="8">
    <source>
        <dbReference type="ARBA" id="ARBA00023004"/>
    </source>
</evidence>
<evidence type="ECO:0000256" key="6">
    <source>
        <dbReference type="ARBA" id="ARBA00022723"/>
    </source>
</evidence>
<evidence type="ECO:0000256" key="4">
    <source>
        <dbReference type="ARBA" id="ARBA00022448"/>
    </source>
</evidence>
<dbReference type="GO" id="GO:0009055">
    <property type="term" value="F:electron transfer activity"/>
    <property type="evidence" value="ECO:0007669"/>
    <property type="project" value="InterPro"/>
</dbReference>
<comment type="subcellular location">
    <subcellularLocation>
        <location evidence="2">Plastid</location>
        <location evidence="2">Chloroplast thylakoid lumen</location>
    </subcellularLocation>
</comment>
<feature type="signal peptide" evidence="14">
    <location>
        <begin position="1"/>
        <end position="18"/>
    </location>
</feature>
<protein>
    <recommendedName>
        <fullName evidence="12">Cytochrome c-553</fullName>
    </recommendedName>
    <alternativeName>
        <fullName evidence="11">Cytochrome c553</fullName>
    </alternativeName>
    <alternativeName>
        <fullName evidence="10">Soluble cytochrome f</fullName>
    </alternativeName>
</protein>